<comment type="caution">
    <text evidence="7">The sequence shown here is derived from an EMBL/GenBank/DDBJ whole genome shotgun (WGS) entry which is preliminary data.</text>
</comment>
<evidence type="ECO:0000256" key="4">
    <source>
        <dbReference type="ARBA" id="ARBA00022989"/>
    </source>
</evidence>
<evidence type="ECO:0000256" key="5">
    <source>
        <dbReference type="ARBA" id="ARBA00023136"/>
    </source>
</evidence>
<keyword evidence="4 6" id="KW-1133">Transmembrane helix</keyword>
<dbReference type="NCBIfam" id="NF038013">
    <property type="entry name" value="AceTr_1"/>
    <property type="match status" value="1"/>
</dbReference>
<evidence type="ECO:0000256" key="1">
    <source>
        <dbReference type="ARBA" id="ARBA00004141"/>
    </source>
</evidence>
<feature type="transmembrane region" description="Helical" evidence="6">
    <location>
        <begin position="236"/>
        <end position="258"/>
    </location>
</feature>
<evidence type="ECO:0000313" key="7">
    <source>
        <dbReference type="EMBL" id="KAK7043999.1"/>
    </source>
</evidence>
<sequence>MSSTPQHPPESSIHANNRVDAEKGAATVEHQEHAGSTVQLTRSQYERLFLEPGGRAPPVSTLSQRFGNPTPLAVVAFTLVLAPVACCFLKMGKADATSIAALVGPFYFLGGTAMVISGVMEWILGNTFPFVVFITFGGFWLGLGILQDPEHNIVSAFANGGGAASPEYNSGLMFYYAFWAVVIFIYLVTSLRTNIVFAWIFFTLTFCFIMLAAAYSKLADGKADTGVKLIKAAGGFAFGTIVGSHYLMASLLFASVGMPFRLPVGDLSGFMDRRRS</sequence>
<name>A0AAW0D115_9AGAR</name>
<keyword evidence="5 6" id="KW-0472">Membrane</keyword>
<dbReference type="Proteomes" id="UP001383192">
    <property type="component" value="Unassembled WGS sequence"/>
</dbReference>
<comment type="subcellular location">
    <subcellularLocation>
        <location evidence="1">Membrane</location>
        <topology evidence="1">Multi-pass membrane protein</topology>
    </subcellularLocation>
</comment>
<comment type="similarity">
    <text evidence="2">Belongs to the acetate uptake transporter (AceTr) (TC 2.A.96) family.</text>
</comment>
<evidence type="ECO:0008006" key="9">
    <source>
        <dbReference type="Google" id="ProtNLM"/>
    </source>
</evidence>
<dbReference type="InterPro" id="IPR051633">
    <property type="entry name" value="AceTr"/>
</dbReference>
<feature type="transmembrane region" description="Helical" evidence="6">
    <location>
        <begin position="70"/>
        <end position="89"/>
    </location>
</feature>
<reference evidence="7 8" key="1">
    <citation type="submission" date="2024-01" db="EMBL/GenBank/DDBJ databases">
        <title>A draft genome for a cacao thread blight-causing isolate of Paramarasmius palmivorus.</title>
        <authorList>
            <person name="Baruah I.K."/>
            <person name="Bukari Y."/>
            <person name="Amoako-Attah I."/>
            <person name="Meinhardt L.W."/>
            <person name="Bailey B.A."/>
            <person name="Cohen S.P."/>
        </authorList>
    </citation>
    <scope>NUCLEOTIDE SEQUENCE [LARGE SCALE GENOMIC DNA]</scope>
    <source>
        <strain evidence="7 8">GH-12</strain>
    </source>
</reference>
<feature type="transmembrane region" description="Helical" evidence="6">
    <location>
        <begin position="195"/>
        <end position="215"/>
    </location>
</feature>
<feature type="transmembrane region" description="Helical" evidence="6">
    <location>
        <begin position="96"/>
        <end position="116"/>
    </location>
</feature>
<dbReference type="InterPro" id="IPR000791">
    <property type="entry name" value="Gpr1/Fun34/SatP-like"/>
</dbReference>
<keyword evidence="8" id="KW-1185">Reference proteome</keyword>
<feature type="transmembrane region" description="Helical" evidence="6">
    <location>
        <begin position="172"/>
        <end position="189"/>
    </location>
</feature>
<dbReference type="AlphaFoldDB" id="A0AAW0D115"/>
<proteinExistence type="inferred from homology"/>
<dbReference type="Pfam" id="PF01184">
    <property type="entry name" value="Gpr1_Fun34_YaaH"/>
    <property type="match status" value="1"/>
</dbReference>
<dbReference type="GO" id="GO:0015123">
    <property type="term" value="F:acetate transmembrane transporter activity"/>
    <property type="evidence" value="ECO:0007669"/>
    <property type="project" value="TreeGrafter"/>
</dbReference>
<accession>A0AAW0D115</accession>
<evidence type="ECO:0000313" key="8">
    <source>
        <dbReference type="Proteomes" id="UP001383192"/>
    </source>
</evidence>
<keyword evidence="3 6" id="KW-0812">Transmembrane</keyword>
<organism evidence="7 8">
    <name type="scientific">Paramarasmius palmivorus</name>
    <dbReference type="NCBI Taxonomy" id="297713"/>
    <lineage>
        <taxon>Eukaryota</taxon>
        <taxon>Fungi</taxon>
        <taxon>Dikarya</taxon>
        <taxon>Basidiomycota</taxon>
        <taxon>Agaricomycotina</taxon>
        <taxon>Agaricomycetes</taxon>
        <taxon>Agaricomycetidae</taxon>
        <taxon>Agaricales</taxon>
        <taxon>Marasmiineae</taxon>
        <taxon>Marasmiaceae</taxon>
        <taxon>Paramarasmius</taxon>
    </lineage>
</organism>
<dbReference type="PANTHER" id="PTHR31123:SF4">
    <property type="entry name" value="PROTEIN ALCS"/>
    <property type="match status" value="1"/>
</dbReference>
<evidence type="ECO:0000256" key="3">
    <source>
        <dbReference type="ARBA" id="ARBA00022692"/>
    </source>
</evidence>
<evidence type="ECO:0000256" key="2">
    <source>
        <dbReference type="ARBA" id="ARBA00005587"/>
    </source>
</evidence>
<dbReference type="GO" id="GO:0005886">
    <property type="term" value="C:plasma membrane"/>
    <property type="evidence" value="ECO:0007669"/>
    <property type="project" value="TreeGrafter"/>
</dbReference>
<protein>
    <recommendedName>
        <fullName evidence="9">GPR1/FUN34/YaaH-class plasma membrane protein</fullName>
    </recommendedName>
</protein>
<gene>
    <name evidence="7" type="ORF">VNI00_008167</name>
</gene>
<dbReference type="PANTHER" id="PTHR31123">
    <property type="entry name" value="ACCUMULATION OF DYADS PROTEIN 2-RELATED"/>
    <property type="match status" value="1"/>
</dbReference>
<feature type="transmembrane region" description="Helical" evidence="6">
    <location>
        <begin position="122"/>
        <end position="143"/>
    </location>
</feature>
<dbReference type="EMBL" id="JAYKXP010000027">
    <property type="protein sequence ID" value="KAK7043999.1"/>
    <property type="molecule type" value="Genomic_DNA"/>
</dbReference>
<evidence type="ECO:0000256" key="6">
    <source>
        <dbReference type="SAM" id="Phobius"/>
    </source>
</evidence>